<accession>A0ABT4QBV5</accession>
<comment type="caution">
    <text evidence="2">The sequence shown here is derived from an EMBL/GenBank/DDBJ whole genome shotgun (WGS) entry which is preliminary data.</text>
</comment>
<dbReference type="InterPro" id="IPR010390">
    <property type="entry name" value="ABC-2_transporter-like"/>
</dbReference>
<keyword evidence="3" id="KW-1185">Reference proteome</keyword>
<proteinExistence type="predicted"/>
<gene>
    <name evidence="2" type="ORF">O9H85_17745</name>
</gene>
<evidence type="ECO:0000313" key="3">
    <source>
        <dbReference type="Proteomes" id="UP001527882"/>
    </source>
</evidence>
<keyword evidence="1" id="KW-0812">Transmembrane</keyword>
<name>A0ABT4QBV5_9BACL</name>
<evidence type="ECO:0000256" key="1">
    <source>
        <dbReference type="SAM" id="Phobius"/>
    </source>
</evidence>
<dbReference type="Proteomes" id="UP001527882">
    <property type="component" value="Unassembled WGS sequence"/>
</dbReference>
<dbReference type="PANTHER" id="PTHR36832">
    <property type="entry name" value="SLR1174 PROTEIN-RELATED"/>
    <property type="match status" value="1"/>
</dbReference>
<dbReference type="EMBL" id="JAQAGZ010000011">
    <property type="protein sequence ID" value="MCZ8514237.1"/>
    <property type="molecule type" value="Genomic_DNA"/>
</dbReference>
<sequence>MKSWTLKPLKYAAVGRISLRSHLAYVYDFLIRSAFLIIVMYIFMQLWQTTYLGEGKDSIAGYSYRQLIWYILLAEALTMAFPSLSTRIEEEVKSGDVGYKLTRPLSYIGYHYMAYLSEVYVRLGVNLTVGFLLGWLALGYAPSGWGWLGFLLLSFGSVTVNFLLNMGLSLCAFWVEETRGLEFVYHKLLFTIGGMLMPLELFPEWLARLCRWLPFQAVLYFPSKAGVRWDDVHILQMAGVQLIWGAVLTLAVGLIYRLGVKKLHLNGG</sequence>
<keyword evidence="1" id="KW-0472">Membrane</keyword>
<dbReference type="PANTHER" id="PTHR36832:SF1">
    <property type="entry name" value="SLR1174 PROTEIN"/>
    <property type="match status" value="1"/>
</dbReference>
<organism evidence="2 3">
    <name type="scientific">Paenibacillus gyeongsangnamensis</name>
    <dbReference type="NCBI Taxonomy" id="3388067"/>
    <lineage>
        <taxon>Bacteria</taxon>
        <taxon>Bacillati</taxon>
        <taxon>Bacillota</taxon>
        <taxon>Bacilli</taxon>
        <taxon>Bacillales</taxon>
        <taxon>Paenibacillaceae</taxon>
        <taxon>Paenibacillus</taxon>
    </lineage>
</organism>
<feature type="transmembrane region" description="Helical" evidence="1">
    <location>
        <begin position="25"/>
        <end position="47"/>
    </location>
</feature>
<feature type="transmembrane region" description="Helical" evidence="1">
    <location>
        <begin position="119"/>
        <end position="141"/>
    </location>
</feature>
<protein>
    <submittedName>
        <fullName evidence="2">ABC-2 family transporter protein</fullName>
    </submittedName>
</protein>
<dbReference type="RefSeq" id="WP_269882763.1">
    <property type="nucleotide sequence ID" value="NZ_JAQAGZ010000011.1"/>
</dbReference>
<feature type="transmembrane region" description="Helical" evidence="1">
    <location>
        <begin position="234"/>
        <end position="256"/>
    </location>
</feature>
<keyword evidence="1" id="KW-1133">Transmembrane helix</keyword>
<dbReference type="Pfam" id="PF06182">
    <property type="entry name" value="ABC2_membrane_6"/>
    <property type="match status" value="1"/>
</dbReference>
<evidence type="ECO:0000313" key="2">
    <source>
        <dbReference type="EMBL" id="MCZ8514237.1"/>
    </source>
</evidence>
<feature type="transmembrane region" description="Helical" evidence="1">
    <location>
        <begin position="187"/>
        <end position="206"/>
    </location>
</feature>
<feature type="transmembrane region" description="Helical" evidence="1">
    <location>
        <begin position="147"/>
        <end position="175"/>
    </location>
</feature>
<feature type="transmembrane region" description="Helical" evidence="1">
    <location>
        <begin position="67"/>
        <end position="84"/>
    </location>
</feature>
<reference evidence="2 3" key="1">
    <citation type="submission" date="2022-12" db="EMBL/GenBank/DDBJ databases">
        <title>Draft genome sequence of Paenibacillus sp. dW9.</title>
        <authorList>
            <person name="Choi E.-W."/>
            <person name="Kim D.-U."/>
        </authorList>
    </citation>
    <scope>NUCLEOTIDE SEQUENCE [LARGE SCALE GENOMIC DNA]</scope>
    <source>
        <strain evidence="3">dW9</strain>
    </source>
</reference>